<dbReference type="EMBL" id="FMZF01000002">
    <property type="protein sequence ID" value="SDC52841.1"/>
    <property type="molecule type" value="Genomic_DNA"/>
</dbReference>
<feature type="transmembrane region" description="Helical" evidence="1">
    <location>
        <begin position="173"/>
        <end position="197"/>
    </location>
</feature>
<name>A0A1G6MBM7_9ACTN</name>
<feature type="transmembrane region" description="Helical" evidence="1">
    <location>
        <begin position="256"/>
        <end position="280"/>
    </location>
</feature>
<dbReference type="Proteomes" id="UP000199416">
    <property type="component" value="Unassembled WGS sequence"/>
</dbReference>
<evidence type="ECO:0000313" key="3">
    <source>
        <dbReference type="Proteomes" id="UP000199416"/>
    </source>
</evidence>
<dbReference type="STRING" id="1190417.SAMN05660690_1775"/>
<protein>
    <submittedName>
        <fullName evidence="2">ABC-2 type transport system permease protein</fullName>
    </submittedName>
</protein>
<feature type="transmembrane region" description="Helical" evidence="1">
    <location>
        <begin position="84"/>
        <end position="107"/>
    </location>
</feature>
<feature type="transmembrane region" description="Helical" evidence="1">
    <location>
        <begin position="204"/>
        <end position="226"/>
    </location>
</feature>
<sequence>MSTTAVAAPVPTPLPRAVVAARPTFGGVVRGELTKLLSLRSTWWTLATTVLLMTGVSLAVAGSLDSMAADPSTAAELAALTGPVVVSGGFQLGMLAIAVLGALVMTGEYSTGMIRSTLAAVPTRVPVLAAKATVLAVATAVVATLGIALSYLATMPLLADHDLVPRLAEADTWRVFGGTVFFMVAAALFALGVGTLLRSSAGAITVALSVLLLLPTLLVFITLDWVETVVDYLPLPASGAFLGGGEDSLSAVGDELAPSAGVLVVAAYAIVPLIAGALALRRRDA</sequence>
<gene>
    <name evidence="2" type="ORF">SAMN05660690_1775</name>
</gene>
<dbReference type="AlphaFoldDB" id="A0A1G6MBM7"/>
<feature type="transmembrane region" description="Helical" evidence="1">
    <location>
        <begin position="128"/>
        <end position="153"/>
    </location>
</feature>
<organism evidence="2 3">
    <name type="scientific">Geodermatophilus telluris</name>
    <dbReference type="NCBI Taxonomy" id="1190417"/>
    <lineage>
        <taxon>Bacteria</taxon>
        <taxon>Bacillati</taxon>
        <taxon>Actinomycetota</taxon>
        <taxon>Actinomycetes</taxon>
        <taxon>Geodermatophilales</taxon>
        <taxon>Geodermatophilaceae</taxon>
        <taxon>Geodermatophilus</taxon>
    </lineage>
</organism>
<keyword evidence="1" id="KW-1133">Transmembrane helix</keyword>
<dbReference type="OrthoDB" id="3297477at2"/>
<keyword evidence="1" id="KW-0812">Transmembrane</keyword>
<accession>A0A1G6MBM7</accession>
<proteinExistence type="predicted"/>
<evidence type="ECO:0000313" key="2">
    <source>
        <dbReference type="EMBL" id="SDC52841.1"/>
    </source>
</evidence>
<keyword evidence="1" id="KW-0472">Membrane</keyword>
<reference evidence="3" key="1">
    <citation type="submission" date="2016-10" db="EMBL/GenBank/DDBJ databases">
        <authorList>
            <person name="Varghese N."/>
            <person name="Submissions S."/>
        </authorList>
    </citation>
    <scope>NUCLEOTIDE SEQUENCE [LARGE SCALE GENOMIC DNA]</scope>
    <source>
        <strain evidence="3">DSM 45421</strain>
    </source>
</reference>
<dbReference type="PANTHER" id="PTHR37305:SF1">
    <property type="entry name" value="MEMBRANE PROTEIN"/>
    <property type="match status" value="1"/>
</dbReference>
<feature type="transmembrane region" description="Helical" evidence="1">
    <location>
        <begin position="43"/>
        <end position="64"/>
    </location>
</feature>
<dbReference type="PANTHER" id="PTHR37305">
    <property type="entry name" value="INTEGRAL MEMBRANE PROTEIN-RELATED"/>
    <property type="match status" value="1"/>
</dbReference>
<evidence type="ECO:0000256" key="1">
    <source>
        <dbReference type="SAM" id="Phobius"/>
    </source>
</evidence>
<keyword evidence="3" id="KW-1185">Reference proteome</keyword>
<dbReference type="RefSeq" id="WP_091365181.1">
    <property type="nucleotide sequence ID" value="NZ_FMZF01000002.1"/>
</dbReference>